<dbReference type="AlphaFoldDB" id="A0A839RJQ0"/>
<evidence type="ECO:0000313" key="4">
    <source>
        <dbReference type="Proteomes" id="UP000567922"/>
    </source>
</evidence>
<feature type="compositionally biased region" description="Basic and acidic residues" evidence="1">
    <location>
        <begin position="260"/>
        <end position="272"/>
    </location>
</feature>
<dbReference type="InterPro" id="IPR002575">
    <property type="entry name" value="Aminoglycoside_PTrfase"/>
</dbReference>
<dbReference type="GO" id="GO:0016740">
    <property type="term" value="F:transferase activity"/>
    <property type="evidence" value="ECO:0007669"/>
    <property type="project" value="UniProtKB-KW"/>
</dbReference>
<dbReference type="InterPro" id="IPR011009">
    <property type="entry name" value="Kinase-like_dom_sf"/>
</dbReference>
<accession>A0A839RJQ0</accession>
<dbReference type="SUPFAM" id="SSF56112">
    <property type="entry name" value="Protein kinase-like (PK-like)"/>
    <property type="match status" value="1"/>
</dbReference>
<dbReference type="Gene3D" id="1.20.58.840">
    <property type="match status" value="1"/>
</dbReference>
<gene>
    <name evidence="3" type="ORF">FHU29_000892</name>
</gene>
<dbReference type="EMBL" id="JACHWS010000001">
    <property type="protein sequence ID" value="MBB3036458.1"/>
    <property type="molecule type" value="Genomic_DNA"/>
</dbReference>
<protein>
    <submittedName>
        <fullName evidence="3">Spectinomycin phosphotransferase</fullName>
    </submittedName>
</protein>
<dbReference type="OrthoDB" id="115252at2"/>
<keyword evidence="4" id="KW-1185">Reference proteome</keyword>
<keyword evidence="3" id="KW-0808">Transferase</keyword>
<evidence type="ECO:0000313" key="3">
    <source>
        <dbReference type="EMBL" id="MBB3036458.1"/>
    </source>
</evidence>
<evidence type="ECO:0000256" key="1">
    <source>
        <dbReference type="SAM" id="MobiDB-lite"/>
    </source>
</evidence>
<dbReference type="Gene3D" id="3.30.200.20">
    <property type="entry name" value="Phosphorylase Kinase, domain 1"/>
    <property type="match status" value="1"/>
</dbReference>
<dbReference type="Proteomes" id="UP000567922">
    <property type="component" value="Unassembled WGS sequence"/>
</dbReference>
<feature type="domain" description="Aminoglycoside phosphotransferase" evidence="2">
    <location>
        <begin position="22"/>
        <end position="267"/>
    </location>
</feature>
<reference evidence="3 4" key="1">
    <citation type="submission" date="2020-08" db="EMBL/GenBank/DDBJ databases">
        <title>Sequencing the genomes of 1000 actinobacteria strains.</title>
        <authorList>
            <person name="Klenk H.-P."/>
        </authorList>
    </citation>
    <scope>NUCLEOTIDE SEQUENCE [LARGE SCALE GENOMIC DNA]</scope>
    <source>
        <strain evidence="3 4">DSM 45258</strain>
    </source>
</reference>
<name>A0A839RJQ0_9ACTN</name>
<sequence>MSERTIRGWVEDDFGIALHAVTPITEGIDAAAQTWRGTADDGERYAIKLSSGGTAGLSAQANLARHNLHGVPGPLLTRSGAIWSIRSGKRLSVIPWIEGQPGSEMTADQWFAFGRLLAGVHAMRVPEHLRASLRAESFRPHSLLDELAEVQSALARPATDSLVTALAAIWATHTGEIAYLASIAEMLGNRLQDKETPAVLCHTDAHTGNVVSNEHGVYLLDWDDAELAPPERDLMFVDHGGVLASAPVTEDQQASFYRGYRADRGNRNRDDSGAGSGSDSGADRERMLYFHCVRALNDLRELAAVVLDEDTWDRPQRVKALEHTRDSWGPSGHASRVLTMARQRSDTVAWS</sequence>
<feature type="region of interest" description="Disordered" evidence="1">
    <location>
        <begin position="259"/>
        <end position="281"/>
    </location>
</feature>
<dbReference type="Gene3D" id="1.10.510.10">
    <property type="entry name" value="Transferase(Phosphotransferase) domain 1"/>
    <property type="match status" value="1"/>
</dbReference>
<evidence type="ECO:0000259" key="2">
    <source>
        <dbReference type="Pfam" id="PF01636"/>
    </source>
</evidence>
<dbReference type="Pfam" id="PF01636">
    <property type="entry name" value="APH"/>
    <property type="match status" value="1"/>
</dbReference>
<comment type="caution">
    <text evidence="3">The sequence shown here is derived from an EMBL/GenBank/DDBJ whole genome shotgun (WGS) entry which is preliminary data.</text>
</comment>
<proteinExistence type="predicted"/>
<dbReference type="RefSeq" id="WP_064441579.1">
    <property type="nucleotide sequence ID" value="NZ_BDDI01000015.1"/>
</dbReference>
<organism evidence="3 4">
    <name type="scientific">Hoyosella altamirensis</name>
    <dbReference type="NCBI Taxonomy" id="616997"/>
    <lineage>
        <taxon>Bacteria</taxon>
        <taxon>Bacillati</taxon>
        <taxon>Actinomycetota</taxon>
        <taxon>Actinomycetes</taxon>
        <taxon>Mycobacteriales</taxon>
        <taxon>Hoyosellaceae</taxon>
        <taxon>Hoyosella</taxon>
    </lineage>
</organism>